<protein>
    <submittedName>
        <fullName evidence="1">Uncharacterized protein</fullName>
    </submittedName>
</protein>
<name>A0A8S1Y6R2_PAROT</name>
<dbReference type="AlphaFoldDB" id="A0A8S1Y6R2"/>
<organism evidence="1 2">
    <name type="scientific">Paramecium octaurelia</name>
    <dbReference type="NCBI Taxonomy" id="43137"/>
    <lineage>
        <taxon>Eukaryota</taxon>
        <taxon>Sar</taxon>
        <taxon>Alveolata</taxon>
        <taxon>Ciliophora</taxon>
        <taxon>Intramacronucleata</taxon>
        <taxon>Oligohymenophorea</taxon>
        <taxon>Peniculida</taxon>
        <taxon>Parameciidae</taxon>
        <taxon>Paramecium</taxon>
    </lineage>
</organism>
<dbReference type="Proteomes" id="UP000683925">
    <property type="component" value="Unassembled WGS sequence"/>
</dbReference>
<keyword evidence="2" id="KW-1185">Reference proteome</keyword>
<comment type="caution">
    <text evidence="1">The sequence shown here is derived from an EMBL/GenBank/DDBJ whole genome shotgun (WGS) entry which is preliminary data.</text>
</comment>
<reference evidence="1" key="1">
    <citation type="submission" date="2021-01" db="EMBL/GenBank/DDBJ databases">
        <authorList>
            <consortium name="Genoscope - CEA"/>
            <person name="William W."/>
        </authorList>
    </citation>
    <scope>NUCLEOTIDE SEQUENCE</scope>
</reference>
<dbReference type="OMA" id="KARIRYH"/>
<gene>
    <name evidence="1" type="ORF">POCTA_138.1.T1410124</name>
</gene>
<proteinExistence type="predicted"/>
<evidence type="ECO:0000313" key="2">
    <source>
        <dbReference type="Proteomes" id="UP000683925"/>
    </source>
</evidence>
<accession>A0A8S1Y6R2</accession>
<dbReference type="OrthoDB" id="10632725at2759"/>
<sequence length="353" mass="42145">MDSSIYNVTIFFFGQSVSLTLEKNTTTLELYEFLALFSPEEFEKVRQERLRFFLPAQNLFLQINQLTFQPFFHNQSNYILELKIDLDWNDQHQQNEQYQTNAQQQVQQQQLYTQNQIQNNNQQNQQFQQNHQTQCQQNQQLNQQGQNQSCNQQQQYQQQSMQENNKNNVEPKKWTLTLQYKQNQIEQIFDNTLTVGDLFAFFISYFGIQGDLELFYQDFSFSWLKENEKIFDNGIQNNSRIEGIDKYIEVMINIYDGNQQFQTFKLQNISILETINYITKRILSYTNLKEETASVDLFLDKENKQQDQDLENESKIKAVYQHCTLKELKLLKNPLKLKARIRYHGGSNKGILN</sequence>
<dbReference type="EMBL" id="CAJJDP010000142">
    <property type="protein sequence ID" value="CAD8207612.1"/>
    <property type="molecule type" value="Genomic_DNA"/>
</dbReference>
<evidence type="ECO:0000313" key="1">
    <source>
        <dbReference type="EMBL" id="CAD8207612.1"/>
    </source>
</evidence>